<proteinExistence type="predicted"/>
<dbReference type="InterPro" id="IPR038073">
    <property type="entry name" value="YkuJ-like_sf"/>
</dbReference>
<organism evidence="1 2">
    <name type="scientific">Bacillus thermotolerans</name>
    <name type="common">Quasibacillus thermotolerans</name>
    <dbReference type="NCBI Taxonomy" id="1221996"/>
    <lineage>
        <taxon>Bacteria</taxon>
        <taxon>Bacillati</taxon>
        <taxon>Bacillota</taxon>
        <taxon>Bacilli</taxon>
        <taxon>Bacillales</taxon>
        <taxon>Bacillaceae</taxon>
        <taxon>Bacillus</taxon>
    </lineage>
</organism>
<evidence type="ECO:0008006" key="3">
    <source>
        <dbReference type="Google" id="ProtNLM"/>
    </source>
</evidence>
<dbReference type="EMBL" id="JWIR02000009">
    <property type="protein sequence ID" value="KKB42657.1"/>
    <property type="molecule type" value="Genomic_DNA"/>
</dbReference>
<evidence type="ECO:0000313" key="2">
    <source>
        <dbReference type="Proteomes" id="UP000031563"/>
    </source>
</evidence>
<comment type="caution">
    <text evidence="1">The sequence shown here is derived from an EMBL/GenBank/DDBJ whole genome shotgun (WGS) entry which is preliminary data.</text>
</comment>
<evidence type="ECO:0000313" key="1">
    <source>
        <dbReference type="EMBL" id="KKB42657.1"/>
    </source>
</evidence>
<keyword evidence="2" id="KW-1185">Reference proteome</keyword>
<dbReference type="Proteomes" id="UP000031563">
    <property type="component" value="Unassembled WGS sequence"/>
</dbReference>
<accession>A0A0F5IBX1</accession>
<dbReference type="Pfam" id="PF08796">
    <property type="entry name" value="DUF1797"/>
    <property type="match status" value="1"/>
</dbReference>
<sequence length="86" mass="9858">MSQLTGIIQRLKTLQEGGETGEVQQRLFEVNGKTLCQVKFLPGKDTFELEVYDKDGKGTKFPFDDIDMTAIEIFELLQEEKQQQSE</sequence>
<dbReference type="InterPro" id="IPR014904">
    <property type="entry name" value="YkuJ-like"/>
</dbReference>
<dbReference type="SUPFAM" id="SSF143567">
    <property type="entry name" value="YkuJ-like"/>
    <property type="match status" value="1"/>
</dbReference>
<dbReference type="OrthoDB" id="2361638at2"/>
<gene>
    <name evidence="1" type="ORF">QY95_04074</name>
</gene>
<dbReference type="RefSeq" id="WP_039231791.1">
    <property type="nucleotide sequence ID" value="NZ_JWIQ02000026.1"/>
</dbReference>
<dbReference type="PIRSF" id="PIRSF037356">
    <property type="entry name" value="DUF1797"/>
    <property type="match status" value="1"/>
</dbReference>
<dbReference type="Gene3D" id="3.30.720.20">
    <property type="entry name" value="Protein of unknown function DUF1797"/>
    <property type="match status" value="1"/>
</dbReference>
<protein>
    <recommendedName>
        <fullName evidence="3">DUF1797 family protein</fullName>
    </recommendedName>
</protein>
<reference evidence="1" key="1">
    <citation type="submission" date="2015-02" db="EMBL/GenBank/DDBJ databases">
        <title>Genome Assembly of Bacillaceae bacterium MTCC 8252.</title>
        <authorList>
            <person name="Verma A."/>
            <person name="Khatri I."/>
            <person name="Mual P."/>
            <person name="Subramanian S."/>
            <person name="Krishnamurthi S."/>
        </authorList>
    </citation>
    <scope>NUCLEOTIDE SEQUENCE [LARGE SCALE GENOMIC DNA]</scope>
    <source>
        <strain evidence="1">MTCC 8252</strain>
    </source>
</reference>
<name>A0A0F5IBX1_BACTR</name>
<dbReference type="AlphaFoldDB" id="A0A0F5IBX1"/>
<dbReference type="STRING" id="1221996.QY95_04074"/>
<accession>A0A0F5I1P1</accession>